<accession>A0A923S2U0</accession>
<evidence type="ECO:0000313" key="1">
    <source>
        <dbReference type="EMBL" id="MBC5765128.1"/>
    </source>
</evidence>
<dbReference type="InterPro" id="IPR045397">
    <property type="entry name" value="TumE-like"/>
</dbReference>
<dbReference type="Proteomes" id="UP000596827">
    <property type="component" value="Unassembled WGS sequence"/>
</dbReference>
<dbReference type="EMBL" id="JACORU010000004">
    <property type="protein sequence ID" value="MBC5765128.1"/>
    <property type="molecule type" value="Genomic_DNA"/>
</dbReference>
<dbReference type="RefSeq" id="WP_187081615.1">
    <property type="nucleotide sequence ID" value="NZ_JACORU010000004.1"/>
</dbReference>
<dbReference type="AlphaFoldDB" id="A0A923S2U0"/>
<proteinExistence type="predicted"/>
<evidence type="ECO:0000313" key="2">
    <source>
        <dbReference type="Proteomes" id="UP000596827"/>
    </source>
</evidence>
<gene>
    <name evidence="1" type="ORF">H8R02_11740</name>
</gene>
<dbReference type="Pfam" id="PF20126">
    <property type="entry name" value="TumE"/>
    <property type="match status" value="1"/>
</dbReference>
<protein>
    <submittedName>
        <fullName evidence="1">Transcriptional regulator</fullName>
    </submittedName>
</protein>
<organism evidence="1 2">
    <name type="scientific">Ramlibacter albus</name>
    <dbReference type="NCBI Taxonomy" id="2079448"/>
    <lineage>
        <taxon>Bacteria</taxon>
        <taxon>Pseudomonadati</taxon>
        <taxon>Pseudomonadota</taxon>
        <taxon>Betaproteobacteria</taxon>
        <taxon>Burkholderiales</taxon>
        <taxon>Comamonadaceae</taxon>
        <taxon>Ramlibacter</taxon>
    </lineage>
</organism>
<name>A0A923S2U0_9BURK</name>
<keyword evidence="2" id="KW-1185">Reference proteome</keyword>
<reference evidence="1" key="1">
    <citation type="submission" date="2020-08" db="EMBL/GenBank/DDBJ databases">
        <title>Ramlibacter sp. GTP1 16S ribosomal RNA gene genome sequencing and assembly.</title>
        <authorList>
            <person name="Kang M."/>
        </authorList>
    </citation>
    <scope>NUCLEOTIDE SEQUENCE</scope>
    <source>
        <strain evidence="1">GTP1</strain>
    </source>
</reference>
<sequence length="98" mass="11396">MPERKVVDATNHIPRKRGNGVLRREVWVDGAGQVTRYNLAYINHGICGIDNGRVVGYDNAHGFHHRHVMGQVEPIEFTSYEDVEERFELDYLAMKEWK</sequence>
<comment type="caution">
    <text evidence="1">The sequence shown here is derived from an EMBL/GenBank/DDBJ whole genome shotgun (WGS) entry which is preliminary data.</text>
</comment>